<keyword evidence="2 4" id="KW-0863">Zinc-finger</keyword>
<evidence type="ECO:0000256" key="2">
    <source>
        <dbReference type="ARBA" id="ARBA00022771"/>
    </source>
</evidence>
<dbReference type="Proteomes" id="UP001152523">
    <property type="component" value="Unassembled WGS sequence"/>
</dbReference>
<accession>A0AAV0EE44</accession>
<proteinExistence type="predicted"/>
<dbReference type="SMART" id="SM00575">
    <property type="entry name" value="ZnF_PMZ"/>
    <property type="match status" value="1"/>
</dbReference>
<gene>
    <name evidence="7" type="ORF">CEPIT_LOCUS24370</name>
</gene>
<evidence type="ECO:0000256" key="4">
    <source>
        <dbReference type="PROSITE-ProRule" id="PRU00325"/>
    </source>
</evidence>
<dbReference type="PANTHER" id="PTHR31973">
    <property type="entry name" value="POLYPROTEIN, PUTATIVE-RELATED"/>
    <property type="match status" value="1"/>
</dbReference>
<organism evidence="7 8">
    <name type="scientific">Cuscuta epithymum</name>
    <dbReference type="NCBI Taxonomy" id="186058"/>
    <lineage>
        <taxon>Eukaryota</taxon>
        <taxon>Viridiplantae</taxon>
        <taxon>Streptophyta</taxon>
        <taxon>Embryophyta</taxon>
        <taxon>Tracheophyta</taxon>
        <taxon>Spermatophyta</taxon>
        <taxon>Magnoliopsida</taxon>
        <taxon>eudicotyledons</taxon>
        <taxon>Gunneridae</taxon>
        <taxon>Pentapetalae</taxon>
        <taxon>asterids</taxon>
        <taxon>lamiids</taxon>
        <taxon>Solanales</taxon>
        <taxon>Convolvulaceae</taxon>
        <taxon>Cuscuteae</taxon>
        <taxon>Cuscuta</taxon>
        <taxon>Cuscuta subgen. Cuscuta</taxon>
    </lineage>
</organism>
<keyword evidence="3" id="KW-0862">Zinc</keyword>
<dbReference type="EMBL" id="CAMAPF010000924">
    <property type="protein sequence ID" value="CAH9122303.1"/>
    <property type="molecule type" value="Genomic_DNA"/>
</dbReference>
<protein>
    <recommendedName>
        <fullName evidence="6">SWIM-type domain-containing protein</fullName>
    </recommendedName>
</protein>
<evidence type="ECO:0000256" key="1">
    <source>
        <dbReference type="ARBA" id="ARBA00022723"/>
    </source>
</evidence>
<dbReference type="Pfam" id="PF04434">
    <property type="entry name" value="SWIM"/>
    <property type="match status" value="1"/>
</dbReference>
<keyword evidence="8" id="KW-1185">Reference proteome</keyword>
<evidence type="ECO:0000259" key="6">
    <source>
        <dbReference type="PROSITE" id="PS50966"/>
    </source>
</evidence>
<dbReference type="PROSITE" id="PS50966">
    <property type="entry name" value="ZF_SWIM"/>
    <property type="match status" value="1"/>
</dbReference>
<evidence type="ECO:0000256" key="3">
    <source>
        <dbReference type="ARBA" id="ARBA00022833"/>
    </source>
</evidence>
<evidence type="ECO:0000256" key="5">
    <source>
        <dbReference type="SAM" id="MobiDB-lite"/>
    </source>
</evidence>
<feature type="compositionally biased region" description="Basic residues" evidence="5">
    <location>
        <begin position="120"/>
        <end position="130"/>
    </location>
</feature>
<dbReference type="AlphaFoldDB" id="A0AAV0EE44"/>
<feature type="domain" description="SWIM-type" evidence="6">
    <location>
        <begin position="7"/>
        <end position="53"/>
    </location>
</feature>
<sequence length="274" mass="30880">MDCGYSYWVVRRLSTWHRRGLGRDMNERSCSCRGWGLSGIPCKHAISAIYNQDEDPEDYVHECYTVEVYKSIYQHVILGINGEELWDKSNYIPPLPPNFGRGVGRPSKARRKEPDEPTSQKKKKSSSKTIVKLKRKQNTVKCKKCGVEGHNSATCEKRKQKGDKLKVRRKKNSPNIEVTMESQIESSSTLSNSGVITESETNAALSASAHMFVSKSALLPPIHKDVIREDFEIYMATQESGIKEVERLSKFVGPSNCYVQKYGLLSSVATIIVT</sequence>
<dbReference type="GO" id="GO:0008270">
    <property type="term" value="F:zinc ion binding"/>
    <property type="evidence" value="ECO:0007669"/>
    <property type="project" value="UniProtKB-KW"/>
</dbReference>
<keyword evidence="1" id="KW-0479">Metal-binding</keyword>
<dbReference type="PANTHER" id="PTHR31973:SF187">
    <property type="entry name" value="MUTATOR TRANSPOSASE MUDRA PROTEIN"/>
    <property type="match status" value="1"/>
</dbReference>
<evidence type="ECO:0000313" key="8">
    <source>
        <dbReference type="Proteomes" id="UP001152523"/>
    </source>
</evidence>
<feature type="region of interest" description="Disordered" evidence="5">
    <location>
        <begin position="96"/>
        <end position="130"/>
    </location>
</feature>
<name>A0AAV0EE44_9ASTE</name>
<dbReference type="InterPro" id="IPR006564">
    <property type="entry name" value="Znf_PMZ"/>
</dbReference>
<comment type="caution">
    <text evidence="7">The sequence shown here is derived from an EMBL/GenBank/DDBJ whole genome shotgun (WGS) entry which is preliminary data.</text>
</comment>
<evidence type="ECO:0000313" key="7">
    <source>
        <dbReference type="EMBL" id="CAH9122303.1"/>
    </source>
</evidence>
<reference evidence="7" key="1">
    <citation type="submission" date="2022-07" db="EMBL/GenBank/DDBJ databases">
        <authorList>
            <person name="Macas J."/>
            <person name="Novak P."/>
            <person name="Neumann P."/>
        </authorList>
    </citation>
    <scope>NUCLEOTIDE SEQUENCE</scope>
</reference>
<dbReference type="InterPro" id="IPR007527">
    <property type="entry name" value="Znf_SWIM"/>
</dbReference>